<dbReference type="PROSITE" id="PS50144">
    <property type="entry name" value="MATH"/>
    <property type="match status" value="1"/>
</dbReference>
<dbReference type="Gene3D" id="6.20.250.50">
    <property type="match status" value="1"/>
</dbReference>
<dbReference type="GO" id="GO:0016607">
    <property type="term" value="C:nuclear speck"/>
    <property type="evidence" value="ECO:0007669"/>
    <property type="project" value="UniProtKB-SubCell"/>
</dbReference>
<gene>
    <name evidence="9" type="ORF">DNTS_004712</name>
</gene>
<dbReference type="GO" id="GO:0016567">
    <property type="term" value="P:protein ubiquitination"/>
    <property type="evidence" value="ECO:0007669"/>
    <property type="project" value="UniProtKB-UniPathway"/>
</dbReference>
<dbReference type="UniPathway" id="UPA00143"/>
<dbReference type="Pfam" id="PF24570">
    <property type="entry name" value="BACK_BPM_SPOP"/>
    <property type="match status" value="1"/>
</dbReference>
<dbReference type="EMBL" id="SRMA01025285">
    <property type="protein sequence ID" value="TRY96549.1"/>
    <property type="molecule type" value="Genomic_DNA"/>
</dbReference>
<dbReference type="SUPFAM" id="SSF54695">
    <property type="entry name" value="POZ domain"/>
    <property type="match status" value="1"/>
</dbReference>
<dbReference type="InterPro" id="IPR008974">
    <property type="entry name" value="TRAF-like"/>
</dbReference>
<dbReference type="CDD" id="cd18279">
    <property type="entry name" value="BTB_POZ_SPOP-like"/>
    <property type="match status" value="1"/>
</dbReference>
<dbReference type="OrthoDB" id="6359816at2759"/>
<keyword evidence="5" id="KW-0539">Nucleus</keyword>
<dbReference type="SMART" id="SM00225">
    <property type="entry name" value="BTB"/>
    <property type="match status" value="1"/>
</dbReference>
<comment type="subcellular location">
    <subcellularLocation>
        <location evidence="1">Nucleus speckle</location>
    </subcellularLocation>
</comment>
<evidence type="ECO:0000313" key="9">
    <source>
        <dbReference type="EMBL" id="TRY96549.1"/>
    </source>
</evidence>
<dbReference type="Proteomes" id="UP000316079">
    <property type="component" value="Unassembled WGS sequence"/>
</dbReference>
<comment type="similarity">
    <text evidence="3">Belongs to the Tdpoz family.</text>
</comment>
<accession>A0A553R2Y8</accession>
<evidence type="ECO:0000256" key="4">
    <source>
        <dbReference type="ARBA" id="ARBA00022786"/>
    </source>
</evidence>
<sequence length="838" mass="92876">MYMDQPNVFAQVRGLSSSRCPWVHGAARLIKAMPFSEASDAFQSRGEESLKCSPAARNDEDRQEVNCGAKGEGLGNDLGTQILVAIPAVGFGRLRLSVFANYGVLMDGRRFSNEFLEGEIALPGTSLVPLVWKVPAGSRLDLRRRLTPKHQSQGCNEDELHDSLKSNWRFFPQSLHVLWDTLNTSVRPDPGGGCEIHWCVCVYVCVHNVWTYYWRYSAVVVKLPSPPSPTSKTGDVQGAESAPSCRNDQRPCGRKLIKVVKFSYMWTINNFSFCREEMGEVIKSSTFSSGANDKLKWFGSSNKLFKTSQVLVKMTLLLNRCLRVNPKGLDEESKDYLSLYLLLVSCPKSEVRAKFKFSILNAKGEETKAMEFSPFSTLWNKQQGDILGGPQGDGSADSSGTVMGRVFKAILKNPSLCCLVIRVLGDLTLVGSRQELALPCCTWLVAGSPQRRHKFSHCPNLTPALPKRPISVSITLSSVLQFIGLSAKSTRIFFKAAESKQAICEHHSRAAWTALKESQRAYRFVQGKDWGFKKFIRRDFLLDEANGLLPDDKLTLFCEASFGVLRFLFGVNTDVPPRHTKAITIFLLEAFAFPSFLTPSSVSVVQDSVNISGQNTMNMVKVPDCRLADELGGLWENSRFTDCSLCVAGQEFQAHKAILAARSPVFSAMFEHEMEESKKLALISGSGGKFAIIMPSDVTTGINRVEINDVEAEVFKEMMFFIYTGKAPNLDKMADDLLAAADKYALERLKVMCEDALCTSLSVENAAEILILADLHSADQLKTQAVDFINYHASDVMETSGWKSMVASHPHLVAEAYRSLASAQCPFLGPPRKRLKQS</sequence>
<dbReference type="PROSITE" id="PS50097">
    <property type="entry name" value="BTB"/>
    <property type="match status" value="1"/>
</dbReference>
<feature type="domain" description="MATH" evidence="8">
    <location>
        <begin position="261"/>
        <end position="560"/>
    </location>
</feature>
<dbReference type="InterPro" id="IPR011333">
    <property type="entry name" value="SKP1/BTB/POZ_sf"/>
</dbReference>
<evidence type="ECO:0008006" key="11">
    <source>
        <dbReference type="Google" id="ProtNLM"/>
    </source>
</evidence>
<feature type="region of interest" description="Disordered" evidence="6">
    <location>
        <begin position="226"/>
        <end position="245"/>
    </location>
</feature>
<evidence type="ECO:0000313" key="10">
    <source>
        <dbReference type="Proteomes" id="UP000316079"/>
    </source>
</evidence>
<keyword evidence="4" id="KW-0833">Ubl conjugation pathway</keyword>
<dbReference type="CDD" id="cd18518">
    <property type="entry name" value="BACK_SPOP"/>
    <property type="match status" value="1"/>
</dbReference>
<dbReference type="InterPro" id="IPR034089">
    <property type="entry name" value="SPOP_C"/>
</dbReference>
<evidence type="ECO:0000256" key="1">
    <source>
        <dbReference type="ARBA" id="ARBA00004324"/>
    </source>
</evidence>
<dbReference type="Pfam" id="PF22486">
    <property type="entry name" value="MATH_2"/>
    <property type="match status" value="2"/>
</dbReference>
<proteinExistence type="inferred from homology"/>
<organism evidence="9 10">
    <name type="scientific">Danionella cerebrum</name>
    <dbReference type="NCBI Taxonomy" id="2873325"/>
    <lineage>
        <taxon>Eukaryota</taxon>
        <taxon>Metazoa</taxon>
        <taxon>Chordata</taxon>
        <taxon>Craniata</taxon>
        <taxon>Vertebrata</taxon>
        <taxon>Euteleostomi</taxon>
        <taxon>Actinopterygii</taxon>
        <taxon>Neopterygii</taxon>
        <taxon>Teleostei</taxon>
        <taxon>Ostariophysi</taxon>
        <taxon>Cypriniformes</taxon>
        <taxon>Danionidae</taxon>
        <taxon>Danioninae</taxon>
        <taxon>Danionella</taxon>
    </lineage>
</organism>
<dbReference type="SUPFAM" id="SSF49599">
    <property type="entry name" value="TRAF domain-like"/>
    <property type="match status" value="2"/>
</dbReference>
<comment type="pathway">
    <text evidence="2">Protein modification; protein ubiquitination.</text>
</comment>
<dbReference type="PANTHER" id="PTHR24413">
    <property type="entry name" value="SPECKLE-TYPE POZ PROTEIN"/>
    <property type="match status" value="1"/>
</dbReference>
<dbReference type="Gene3D" id="6.10.250.3030">
    <property type="match status" value="1"/>
</dbReference>
<dbReference type="GO" id="GO:0030163">
    <property type="term" value="P:protein catabolic process"/>
    <property type="evidence" value="ECO:0007669"/>
    <property type="project" value="UniProtKB-ARBA"/>
</dbReference>
<feature type="domain" description="BTB" evidence="7">
    <location>
        <begin position="641"/>
        <end position="726"/>
    </location>
</feature>
<evidence type="ECO:0000259" key="7">
    <source>
        <dbReference type="PROSITE" id="PS50097"/>
    </source>
</evidence>
<comment type="caution">
    <text evidence="9">The sequence shown here is derived from an EMBL/GenBank/DDBJ whole genome shotgun (WGS) entry which is preliminary data.</text>
</comment>
<dbReference type="Pfam" id="PF00651">
    <property type="entry name" value="BTB"/>
    <property type="match status" value="1"/>
</dbReference>
<evidence type="ECO:0000256" key="2">
    <source>
        <dbReference type="ARBA" id="ARBA00004906"/>
    </source>
</evidence>
<name>A0A553R2Y8_9TELE</name>
<dbReference type="Gene3D" id="3.30.710.10">
    <property type="entry name" value="Potassium Channel Kv1.1, Chain A"/>
    <property type="match status" value="1"/>
</dbReference>
<dbReference type="InterPro" id="IPR000210">
    <property type="entry name" value="BTB/POZ_dom"/>
</dbReference>
<evidence type="ECO:0000256" key="5">
    <source>
        <dbReference type="ARBA" id="ARBA00023242"/>
    </source>
</evidence>
<dbReference type="AlphaFoldDB" id="A0A553R2Y8"/>
<dbReference type="STRING" id="623744.A0A553R2Y8"/>
<dbReference type="Gene3D" id="2.60.210.10">
    <property type="entry name" value="Apoptosis, Tumor Necrosis Factor Receptor Associated Protein 2, Chain A"/>
    <property type="match status" value="2"/>
</dbReference>
<reference evidence="9 10" key="1">
    <citation type="journal article" date="2019" name="Sci. Data">
        <title>Hybrid genome assembly and annotation of Danionella translucida.</title>
        <authorList>
            <person name="Kadobianskyi M."/>
            <person name="Schulze L."/>
            <person name="Schuelke M."/>
            <person name="Judkewitz B."/>
        </authorList>
    </citation>
    <scope>NUCLEOTIDE SEQUENCE [LARGE SCALE GENOMIC DNA]</scope>
    <source>
        <strain evidence="9 10">Bolton</strain>
    </source>
</reference>
<dbReference type="InterPro" id="IPR002083">
    <property type="entry name" value="MATH/TRAF_dom"/>
</dbReference>
<evidence type="ECO:0000259" key="8">
    <source>
        <dbReference type="PROSITE" id="PS50144"/>
    </source>
</evidence>
<evidence type="ECO:0000256" key="3">
    <source>
        <dbReference type="ARBA" id="ARBA00010846"/>
    </source>
</evidence>
<dbReference type="InterPro" id="IPR056423">
    <property type="entry name" value="BACK_BPM_SPOP"/>
</dbReference>
<keyword evidence="10" id="KW-1185">Reference proteome</keyword>
<protein>
    <recommendedName>
        <fullName evidence="11">BTB domain-containing protein</fullName>
    </recommendedName>
</protein>
<evidence type="ECO:0000256" key="6">
    <source>
        <dbReference type="SAM" id="MobiDB-lite"/>
    </source>
</evidence>